<dbReference type="AlphaFoldDB" id="A0A1M6AU20"/>
<dbReference type="EMBL" id="FQYN01000001">
    <property type="protein sequence ID" value="SHI39911.1"/>
    <property type="molecule type" value="Genomic_DNA"/>
</dbReference>
<dbReference type="InterPro" id="IPR025665">
    <property type="entry name" value="Beta-barrel_OMP_2"/>
</dbReference>
<protein>
    <submittedName>
        <fullName evidence="3">Outer membrane protein beta-barrel domain-containing protein</fullName>
    </submittedName>
</protein>
<evidence type="ECO:0000313" key="3">
    <source>
        <dbReference type="EMBL" id="SHI39911.1"/>
    </source>
</evidence>
<feature type="domain" description="Outer membrane protein beta-barrel" evidence="2">
    <location>
        <begin position="20"/>
        <end position="162"/>
    </location>
</feature>
<feature type="chain" id="PRO_5012567716" evidence="1">
    <location>
        <begin position="21"/>
        <end position="196"/>
    </location>
</feature>
<dbReference type="Proteomes" id="UP000184418">
    <property type="component" value="Unassembled WGS sequence"/>
</dbReference>
<sequence length="196" mass="20615">MKKIILAVALLLGAASTSQAQTDTAPRLGLKAGASVAILSGTINADPAFRTDFVAGPMLRLKPSRQGFTVQLEALISGQGANLETSTGTKAVKLYYLNVPLLLRQYIGGRFYVNVGPQLGVFLGSSTGAYKSVDGALVGGFGLETPGGLVVDLRANYGLSDINNDPAERAFREYFNLGGLQNRVIQASVGYLFGKK</sequence>
<dbReference type="OrthoDB" id="1160354at2"/>
<proteinExistence type="predicted"/>
<reference evidence="3 4" key="1">
    <citation type="submission" date="2016-11" db="EMBL/GenBank/DDBJ databases">
        <authorList>
            <person name="Jaros S."/>
            <person name="Januszkiewicz K."/>
            <person name="Wedrychowicz H."/>
        </authorList>
    </citation>
    <scope>NUCLEOTIDE SEQUENCE [LARGE SCALE GENOMIC DNA]</scope>
    <source>
        <strain evidence="3 4">DSM 21074</strain>
    </source>
</reference>
<accession>A0A1M6AU20</accession>
<evidence type="ECO:0000313" key="4">
    <source>
        <dbReference type="Proteomes" id="UP000184418"/>
    </source>
</evidence>
<evidence type="ECO:0000256" key="1">
    <source>
        <dbReference type="SAM" id="SignalP"/>
    </source>
</evidence>
<keyword evidence="4" id="KW-1185">Reference proteome</keyword>
<name>A0A1M6AU20_9BACT</name>
<dbReference type="STRING" id="1121955.SAMN02745146_0764"/>
<evidence type="ECO:0000259" key="2">
    <source>
        <dbReference type="Pfam" id="PF13568"/>
    </source>
</evidence>
<dbReference type="Pfam" id="PF13568">
    <property type="entry name" value="OMP_b-brl_2"/>
    <property type="match status" value="1"/>
</dbReference>
<gene>
    <name evidence="3" type="ORF">SAMN02745146_0764</name>
</gene>
<feature type="signal peptide" evidence="1">
    <location>
        <begin position="1"/>
        <end position="20"/>
    </location>
</feature>
<keyword evidence="1" id="KW-0732">Signal</keyword>
<dbReference type="RefSeq" id="WP_073105443.1">
    <property type="nucleotide sequence ID" value="NZ_FQYN01000001.1"/>
</dbReference>
<organism evidence="3 4">
    <name type="scientific">Hymenobacter daecheongensis DSM 21074</name>
    <dbReference type="NCBI Taxonomy" id="1121955"/>
    <lineage>
        <taxon>Bacteria</taxon>
        <taxon>Pseudomonadati</taxon>
        <taxon>Bacteroidota</taxon>
        <taxon>Cytophagia</taxon>
        <taxon>Cytophagales</taxon>
        <taxon>Hymenobacteraceae</taxon>
        <taxon>Hymenobacter</taxon>
    </lineage>
</organism>